<name>A0A7R9QEH3_9ACAR</name>
<organism evidence="2">
    <name type="scientific">Oppiella nova</name>
    <dbReference type="NCBI Taxonomy" id="334625"/>
    <lineage>
        <taxon>Eukaryota</taxon>
        <taxon>Metazoa</taxon>
        <taxon>Ecdysozoa</taxon>
        <taxon>Arthropoda</taxon>
        <taxon>Chelicerata</taxon>
        <taxon>Arachnida</taxon>
        <taxon>Acari</taxon>
        <taxon>Acariformes</taxon>
        <taxon>Sarcoptiformes</taxon>
        <taxon>Oribatida</taxon>
        <taxon>Brachypylina</taxon>
        <taxon>Oppioidea</taxon>
        <taxon>Oppiidae</taxon>
        <taxon>Oppiella</taxon>
    </lineage>
</organism>
<sequence length="189" mass="21439">MDFDDSNESFGCCRNPMSRAYITSVCPLNDCHNPSILETIKRNNSSSSPRRQPSRLDSICTEGSSHSSPTGVKKLKKIQTIWSTIKRFSPVHRIKSSYNKRKTLEKNQRLYSSHPDISCNNLVVLTQIETKRSRDDTDAITISKSTRNRHSNVKTFFVDNSDIIFPFSDSNTNLNQMSSVEADNILCIT</sequence>
<dbReference type="OrthoDB" id="10354456at2759"/>
<evidence type="ECO:0000313" key="3">
    <source>
        <dbReference type="Proteomes" id="UP000728032"/>
    </source>
</evidence>
<feature type="compositionally biased region" description="Polar residues" evidence="1">
    <location>
        <begin position="61"/>
        <end position="70"/>
    </location>
</feature>
<accession>A0A7R9QEH3</accession>
<gene>
    <name evidence="2" type="ORF">ONB1V03_LOCUS3282</name>
</gene>
<proteinExistence type="predicted"/>
<dbReference type="EMBL" id="OC915754">
    <property type="protein sequence ID" value="CAD7641832.1"/>
    <property type="molecule type" value="Genomic_DNA"/>
</dbReference>
<dbReference type="AlphaFoldDB" id="A0A7R9QEH3"/>
<feature type="compositionally biased region" description="Low complexity" evidence="1">
    <location>
        <begin position="42"/>
        <end position="51"/>
    </location>
</feature>
<protein>
    <submittedName>
        <fullName evidence="2">Uncharacterized protein</fullName>
    </submittedName>
</protein>
<feature type="region of interest" description="Disordered" evidence="1">
    <location>
        <begin position="41"/>
        <end position="71"/>
    </location>
</feature>
<evidence type="ECO:0000313" key="2">
    <source>
        <dbReference type="EMBL" id="CAD7641832.1"/>
    </source>
</evidence>
<keyword evidence="3" id="KW-1185">Reference proteome</keyword>
<dbReference type="EMBL" id="CAJPVJ010000929">
    <property type="protein sequence ID" value="CAG2163717.1"/>
    <property type="molecule type" value="Genomic_DNA"/>
</dbReference>
<evidence type="ECO:0000256" key="1">
    <source>
        <dbReference type="SAM" id="MobiDB-lite"/>
    </source>
</evidence>
<dbReference type="Proteomes" id="UP000728032">
    <property type="component" value="Unassembled WGS sequence"/>
</dbReference>
<reference evidence="2" key="1">
    <citation type="submission" date="2020-11" db="EMBL/GenBank/DDBJ databases">
        <authorList>
            <person name="Tran Van P."/>
        </authorList>
    </citation>
    <scope>NUCLEOTIDE SEQUENCE</scope>
</reference>